<keyword evidence="2" id="KW-0732">Signal</keyword>
<protein>
    <submittedName>
        <fullName evidence="3">Uncharacterized protein</fullName>
    </submittedName>
</protein>
<proteinExistence type="predicted"/>
<keyword evidence="4" id="KW-1185">Reference proteome</keyword>
<reference evidence="3 4" key="1">
    <citation type="journal article" date="2018" name="Front. Microbiol.">
        <title>Genome-Wide Analysis of Corynespora cassiicola Leaf Fall Disease Putative Effectors.</title>
        <authorList>
            <person name="Lopez D."/>
            <person name="Ribeiro S."/>
            <person name="Label P."/>
            <person name="Fumanal B."/>
            <person name="Venisse J.S."/>
            <person name="Kohler A."/>
            <person name="de Oliveira R.R."/>
            <person name="Labutti K."/>
            <person name="Lipzen A."/>
            <person name="Lail K."/>
            <person name="Bauer D."/>
            <person name="Ohm R.A."/>
            <person name="Barry K.W."/>
            <person name="Spatafora J."/>
            <person name="Grigoriev I.V."/>
            <person name="Martin F.M."/>
            <person name="Pujade-Renaud V."/>
        </authorList>
    </citation>
    <scope>NUCLEOTIDE SEQUENCE [LARGE SCALE GENOMIC DNA]</scope>
    <source>
        <strain evidence="3 4">Philippines</strain>
    </source>
</reference>
<dbReference type="EMBL" id="KZ678137">
    <property type="protein sequence ID" value="PSN64932.1"/>
    <property type="molecule type" value="Genomic_DNA"/>
</dbReference>
<evidence type="ECO:0000256" key="1">
    <source>
        <dbReference type="SAM" id="MobiDB-lite"/>
    </source>
</evidence>
<accession>A0A2T2NHM4</accession>
<evidence type="ECO:0000313" key="3">
    <source>
        <dbReference type="EMBL" id="PSN64932.1"/>
    </source>
</evidence>
<evidence type="ECO:0000313" key="4">
    <source>
        <dbReference type="Proteomes" id="UP000240883"/>
    </source>
</evidence>
<feature type="signal peptide" evidence="2">
    <location>
        <begin position="1"/>
        <end position="19"/>
    </location>
</feature>
<dbReference type="AlphaFoldDB" id="A0A2T2NHM4"/>
<feature type="chain" id="PRO_5015710158" evidence="2">
    <location>
        <begin position="20"/>
        <end position="129"/>
    </location>
</feature>
<gene>
    <name evidence="3" type="ORF">BS50DRAFT_47508</name>
</gene>
<name>A0A2T2NHM4_CORCC</name>
<dbReference type="Proteomes" id="UP000240883">
    <property type="component" value="Unassembled WGS sequence"/>
</dbReference>
<sequence length="129" mass="13915">MSISVGRLWTLIWSGLVFRMPPTKHGIERTTMALLEALAAELSRADHLPAALRLSLADMLANSECILELSVTFTPWDPHPSTQACAARQLLEAPDRLSSGVFANPGQLKAAHSPSLTGPRKLTKEDGGM</sequence>
<organism evidence="3 4">
    <name type="scientific">Corynespora cassiicola Philippines</name>
    <dbReference type="NCBI Taxonomy" id="1448308"/>
    <lineage>
        <taxon>Eukaryota</taxon>
        <taxon>Fungi</taxon>
        <taxon>Dikarya</taxon>
        <taxon>Ascomycota</taxon>
        <taxon>Pezizomycotina</taxon>
        <taxon>Dothideomycetes</taxon>
        <taxon>Pleosporomycetidae</taxon>
        <taxon>Pleosporales</taxon>
        <taxon>Corynesporascaceae</taxon>
        <taxon>Corynespora</taxon>
    </lineage>
</organism>
<evidence type="ECO:0000256" key="2">
    <source>
        <dbReference type="SAM" id="SignalP"/>
    </source>
</evidence>
<feature type="region of interest" description="Disordered" evidence="1">
    <location>
        <begin position="103"/>
        <end position="129"/>
    </location>
</feature>